<gene>
    <name evidence="3" type="ORF">GGR25_004223</name>
</gene>
<dbReference type="InterPro" id="IPR010707">
    <property type="entry name" value="DUF1285"/>
</dbReference>
<dbReference type="AlphaFoldDB" id="A0A840ASC6"/>
<keyword evidence="4" id="KW-1185">Reference proteome</keyword>
<organism evidence="3 4">
    <name type="scientific">Kaistia hirudinis</name>
    <dbReference type="NCBI Taxonomy" id="1293440"/>
    <lineage>
        <taxon>Bacteria</taxon>
        <taxon>Pseudomonadati</taxon>
        <taxon>Pseudomonadota</taxon>
        <taxon>Alphaproteobacteria</taxon>
        <taxon>Hyphomicrobiales</taxon>
        <taxon>Kaistiaceae</taxon>
        <taxon>Kaistia</taxon>
    </lineage>
</organism>
<proteinExistence type="predicted"/>
<feature type="domain" description="DUF1285" evidence="1">
    <location>
        <begin position="33"/>
        <end position="100"/>
    </location>
</feature>
<comment type="caution">
    <text evidence="3">The sequence shown here is derived from an EMBL/GenBank/DDBJ whole genome shotgun (WGS) entry which is preliminary data.</text>
</comment>
<dbReference type="EMBL" id="JACIDS010000005">
    <property type="protein sequence ID" value="MBB3933159.1"/>
    <property type="molecule type" value="Genomic_DNA"/>
</dbReference>
<evidence type="ECO:0000259" key="2">
    <source>
        <dbReference type="Pfam" id="PF21028"/>
    </source>
</evidence>
<dbReference type="PIRSF" id="PIRSF029557">
    <property type="entry name" value="UCP029557"/>
    <property type="match status" value="1"/>
</dbReference>
<dbReference type="Pfam" id="PF06938">
    <property type="entry name" value="DUF1285_N"/>
    <property type="match status" value="1"/>
</dbReference>
<evidence type="ECO:0000313" key="4">
    <source>
        <dbReference type="Proteomes" id="UP000553963"/>
    </source>
</evidence>
<dbReference type="InterPro" id="IPR048341">
    <property type="entry name" value="DUF1285_N"/>
</dbReference>
<accession>A0A840ASC6</accession>
<evidence type="ECO:0000259" key="1">
    <source>
        <dbReference type="Pfam" id="PF06938"/>
    </source>
</evidence>
<dbReference type="Proteomes" id="UP000553963">
    <property type="component" value="Unassembled WGS sequence"/>
</dbReference>
<reference evidence="3 4" key="1">
    <citation type="submission" date="2020-08" db="EMBL/GenBank/DDBJ databases">
        <title>Genomic Encyclopedia of Type Strains, Phase IV (KMG-IV): sequencing the most valuable type-strain genomes for metagenomic binning, comparative biology and taxonomic classification.</title>
        <authorList>
            <person name="Goeker M."/>
        </authorList>
    </citation>
    <scope>NUCLEOTIDE SEQUENCE [LARGE SCALE GENOMIC DNA]</scope>
    <source>
        <strain evidence="3 4">DSM 25966</strain>
    </source>
</reference>
<dbReference type="Gene3D" id="2.30.270.10">
    <property type="entry name" value="duf1285 protein"/>
    <property type="match status" value="1"/>
</dbReference>
<dbReference type="InterPro" id="IPR023361">
    <property type="entry name" value="DUF1285_beta_roll_sf"/>
</dbReference>
<evidence type="ECO:0008006" key="5">
    <source>
        <dbReference type="Google" id="ProtNLM"/>
    </source>
</evidence>
<dbReference type="Gene3D" id="3.10.540.10">
    <property type="entry name" value="duf1285 like domain"/>
    <property type="match status" value="1"/>
</dbReference>
<evidence type="ECO:0000313" key="3">
    <source>
        <dbReference type="EMBL" id="MBB3933159.1"/>
    </source>
</evidence>
<dbReference type="Pfam" id="PF21028">
    <property type="entry name" value="DUF1285_C"/>
    <property type="match status" value="1"/>
</dbReference>
<name>A0A840ASC6_9HYPH</name>
<protein>
    <recommendedName>
        <fullName evidence="5">DUF1285 domain-containing protein</fullName>
    </recommendedName>
</protein>
<feature type="domain" description="DUF1285" evidence="2">
    <location>
        <begin position="101"/>
        <end position="189"/>
    </location>
</feature>
<sequence length="199" mass="21863">MSKQGETKADPDFGPVSHLTRWAEAIKDGTRAAPVERWHPSSCGAIDIRIDRAGAWHHEGRRIEREALVKLFARVLRREADGSFVLVTPAEKLSIRVEDTPFLAVDLDVEPGPPRLLRFLTNLGEVVPLDVAHPLRIADTDDDAFVPYVTVRPGIEARLTRALAESLAHLAEVRDGAVGIESGGHFFVIGRAAAMERLP</sequence>
<dbReference type="InterPro" id="IPR048342">
    <property type="entry name" value="DUF1285_C"/>
</dbReference>